<dbReference type="InterPro" id="IPR048254">
    <property type="entry name" value="CDP_ALCOHOL_P_TRANSF_CS"/>
</dbReference>
<dbReference type="Gene3D" id="1.20.120.1760">
    <property type="match status" value="1"/>
</dbReference>
<organism evidence="5 6">
    <name type="scientific">Nocardiopsis flavescens</name>
    <dbReference type="NCBI Taxonomy" id="758803"/>
    <lineage>
        <taxon>Bacteria</taxon>
        <taxon>Bacillati</taxon>
        <taxon>Actinomycetota</taxon>
        <taxon>Actinomycetes</taxon>
        <taxon>Streptosporangiales</taxon>
        <taxon>Nocardiopsidaceae</taxon>
        <taxon>Nocardiopsis</taxon>
    </lineage>
</organism>
<dbReference type="AlphaFoldDB" id="A0A1M6UJT3"/>
<keyword evidence="4" id="KW-1133">Transmembrane helix</keyword>
<evidence type="ECO:0000256" key="1">
    <source>
        <dbReference type="ARBA" id="ARBA00022679"/>
    </source>
</evidence>
<sequence length="373" mass="41217">MPAFTLDEVRDRTLKERDSWWTVYLVDPVAVRLVRPVANRTSVTPNQLTVLALFLGLGAAVCFALGYRHFLLLGALLYYLSFLVDCMDGKLARLTGTETVFGAWVDYVTDRFRVLVCVVALMGGQYVVAEEADPGADPVWFVWLALAVVFLDMLRYLNALQVYKVRREMRSHLAAALERARATLSMLGPDEDDTSAATGAGGRTMSDGGEQAVLRHGISVLEGILRTQTERENRHRRAAGKQPDLTLPKVDLHQEFRSRFPWYQRFWAALSARRVRTHLVGGIEFQMAVFVVAPVVAALAGAPSAIGWITAVAGVLLLAFEIAIIYKLWLSTRDFFRVVDGIDGALRFSGPSDGAEDEGRDTGSDTGSHPTLR</sequence>
<evidence type="ECO:0000256" key="2">
    <source>
        <dbReference type="RuleBase" id="RU003750"/>
    </source>
</evidence>
<evidence type="ECO:0000256" key="4">
    <source>
        <dbReference type="SAM" id="Phobius"/>
    </source>
</evidence>
<feature type="transmembrane region" description="Helical" evidence="4">
    <location>
        <begin position="279"/>
        <end position="300"/>
    </location>
</feature>
<accession>A0A1M6UJT3</accession>
<dbReference type="RefSeq" id="WP_073383796.1">
    <property type="nucleotide sequence ID" value="NZ_FQZK01000028.1"/>
</dbReference>
<keyword evidence="6" id="KW-1185">Reference proteome</keyword>
<dbReference type="Pfam" id="PF01066">
    <property type="entry name" value="CDP-OH_P_transf"/>
    <property type="match status" value="1"/>
</dbReference>
<feature type="compositionally biased region" description="Polar residues" evidence="3">
    <location>
        <begin position="364"/>
        <end position="373"/>
    </location>
</feature>
<name>A0A1M6UJT3_9ACTN</name>
<comment type="similarity">
    <text evidence="2">Belongs to the CDP-alcohol phosphatidyltransferase class-I family.</text>
</comment>
<feature type="transmembrane region" description="Helical" evidence="4">
    <location>
        <begin position="48"/>
        <end position="67"/>
    </location>
</feature>
<evidence type="ECO:0000313" key="5">
    <source>
        <dbReference type="EMBL" id="SHK69495.1"/>
    </source>
</evidence>
<dbReference type="InterPro" id="IPR000462">
    <property type="entry name" value="CDP-OH_P_trans"/>
</dbReference>
<dbReference type="GO" id="GO:0016780">
    <property type="term" value="F:phosphotransferase activity, for other substituted phosphate groups"/>
    <property type="evidence" value="ECO:0007669"/>
    <property type="project" value="InterPro"/>
</dbReference>
<keyword evidence="1 2" id="KW-0808">Transferase</keyword>
<feature type="transmembrane region" description="Helical" evidence="4">
    <location>
        <begin position="112"/>
        <end position="128"/>
    </location>
</feature>
<keyword evidence="4" id="KW-0812">Transmembrane</keyword>
<dbReference type="InterPro" id="IPR043130">
    <property type="entry name" value="CDP-OH_PTrfase_TM_dom"/>
</dbReference>
<proteinExistence type="inferred from homology"/>
<dbReference type="PROSITE" id="PS00379">
    <property type="entry name" value="CDP_ALCOHOL_P_TRANSF"/>
    <property type="match status" value="1"/>
</dbReference>
<dbReference type="Proteomes" id="UP000184452">
    <property type="component" value="Unassembled WGS sequence"/>
</dbReference>
<dbReference type="GO" id="GO:0008654">
    <property type="term" value="P:phospholipid biosynthetic process"/>
    <property type="evidence" value="ECO:0007669"/>
    <property type="project" value="InterPro"/>
</dbReference>
<gene>
    <name evidence="5" type="ORF">SAMN05421803_12835</name>
</gene>
<dbReference type="EMBL" id="FQZK01000028">
    <property type="protein sequence ID" value="SHK69495.1"/>
    <property type="molecule type" value="Genomic_DNA"/>
</dbReference>
<dbReference type="STRING" id="758803.SAMN05421803_12835"/>
<protein>
    <submittedName>
        <fullName evidence="5">CDP-alcohol phosphatidyltransferase</fullName>
    </submittedName>
</protein>
<keyword evidence="4" id="KW-0472">Membrane</keyword>
<evidence type="ECO:0000256" key="3">
    <source>
        <dbReference type="SAM" id="MobiDB-lite"/>
    </source>
</evidence>
<reference evidence="5 6" key="1">
    <citation type="submission" date="2016-11" db="EMBL/GenBank/DDBJ databases">
        <authorList>
            <person name="Jaros S."/>
            <person name="Januszkiewicz K."/>
            <person name="Wedrychowicz H."/>
        </authorList>
    </citation>
    <scope>NUCLEOTIDE SEQUENCE [LARGE SCALE GENOMIC DNA]</scope>
    <source>
        <strain evidence="5 6">CGMCC 4.5723</strain>
    </source>
</reference>
<feature type="transmembrane region" description="Helical" evidence="4">
    <location>
        <begin position="306"/>
        <end position="329"/>
    </location>
</feature>
<dbReference type="GO" id="GO:0016020">
    <property type="term" value="C:membrane"/>
    <property type="evidence" value="ECO:0007669"/>
    <property type="project" value="InterPro"/>
</dbReference>
<dbReference type="OrthoDB" id="269185at2"/>
<evidence type="ECO:0000313" key="6">
    <source>
        <dbReference type="Proteomes" id="UP000184452"/>
    </source>
</evidence>
<feature type="transmembrane region" description="Helical" evidence="4">
    <location>
        <begin position="140"/>
        <end position="157"/>
    </location>
</feature>
<feature type="region of interest" description="Disordered" evidence="3">
    <location>
        <begin position="350"/>
        <end position="373"/>
    </location>
</feature>